<feature type="transmembrane region" description="Helical" evidence="1">
    <location>
        <begin position="148"/>
        <end position="167"/>
    </location>
</feature>
<accession>A0A6J4RHA8</accession>
<reference evidence="2" key="1">
    <citation type="submission" date="2020-02" db="EMBL/GenBank/DDBJ databases">
        <authorList>
            <person name="Meier V. D."/>
        </authorList>
    </citation>
    <scope>NUCLEOTIDE SEQUENCE</scope>
    <source>
        <strain evidence="2">AVDCRST_MAG58</strain>
    </source>
</reference>
<keyword evidence="1" id="KW-0472">Membrane</keyword>
<evidence type="ECO:0000313" key="2">
    <source>
        <dbReference type="EMBL" id="CAA9468852.1"/>
    </source>
</evidence>
<protein>
    <submittedName>
        <fullName evidence="2">Uncharacterized protein</fullName>
    </submittedName>
</protein>
<sequence>MSTRTTPWLAWSLAALSVTLFLAAVALHILTLPVRPSSSWGTGGISTPLWAILPFLPFPIVGALIVFRRPTNPIGWISLAVGIAWMMGMATGSYGLYGVRMTVPGLVPYPAAVGSLAEFLPPTALLLGAFLILLFPDGRLPSSRWRPVAWLCGAVIATNIVVTILAPGPLSELRNVRNPFGLEGSPWLANATELIGLLFPICLLASASSLIVRYLRSGEEVREQIKWLAFAASIVALGVSGAVIYGTLFPSDAGSSASGMLGNLLEDAITLSFGGVPVAIGFAVLKYRLYDIDVVINRALVYGALTASLVLVYFGGVTATQALLQTFTGQDDLPQLAVVASTLVIAALFDPVRRRIQSFIDRRLYRRKYDARKTLEAFSAKLRDEADLDSLNADLVTVVGQTLQPAHVSLWLRPDTPPNGELAD</sequence>
<feature type="transmembrane region" description="Helical" evidence="1">
    <location>
        <begin position="7"/>
        <end position="29"/>
    </location>
</feature>
<feature type="transmembrane region" description="Helical" evidence="1">
    <location>
        <begin position="187"/>
        <end position="215"/>
    </location>
</feature>
<feature type="transmembrane region" description="Helical" evidence="1">
    <location>
        <begin position="299"/>
        <end position="324"/>
    </location>
</feature>
<dbReference type="EMBL" id="CADCVF010000079">
    <property type="protein sequence ID" value="CAA9468852.1"/>
    <property type="molecule type" value="Genomic_DNA"/>
</dbReference>
<organism evidence="2">
    <name type="scientific">uncultured Rubrobacteraceae bacterium</name>
    <dbReference type="NCBI Taxonomy" id="349277"/>
    <lineage>
        <taxon>Bacteria</taxon>
        <taxon>Bacillati</taxon>
        <taxon>Actinomycetota</taxon>
        <taxon>Rubrobacteria</taxon>
        <taxon>Rubrobacterales</taxon>
        <taxon>Rubrobacteraceae</taxon>
        <taxon>environmental samples</taxon>
    </lineage>
</organism>
<name>A0A6J4RHA8_9ACTN</name>
<dbReference type="AlphaFoldDB" id="A0A6J4RHA8"/>
<keyword evidence="1" id="KW-1133">Transmembrane helix</keyword>
<keyword evidence="1" id="KW-0812">Transmembrane</keyword>
<feature type="transmembrane region" description="Helical" evidence="1">
    <location>
        <begin position="49"/>
        <end position="67"/>
    </location>
</feature>
<gene>
    <name evidence="2" type="ORF">AVDCRST_MAG58-3828</name>
</gene>
<feature type="transmembrane region" description="Helical" evidence="1">
    <location>
        <begin position="336"/>
        <end position="353"/>
    </location>
</feature>
<feature type="transmembrane region" description="Helical" evidence="1">
    <location>
        <begin position="74"/>
        <end position="99"/>
    </location>
</feature>
<evidence type="ECO:0000256" key="1">
    <source>
        <dbReference type="SAM" id="Phobius"/>
    </source>
</evidence>
<feature type="transmembrane region" description="Helical" evidence="1">
    <location>
        <begin position="227"/>
        <end position="248"/>
    </location>
</feature>
<feature type="transmembrane region" description="Helical" evidence="1">
    <location>
        <begin position="268"/>
        <end position="287"/>
    </location>
</feature>
<feature type="transmembrane region" description="Helical" evidence="1">
    <location>
        <begin position="119"/>
        <end position="136"/>
    </location>
</feature>
<proteinExistence type="predicted"/>